<dbReference type="InterPro" id="IPR032008">
    <property type="entry name" value="APD1-4_N"/>
</dbReference>
<feature type="transmembrane region" description="Helical" evidence="2">
    <location>
        <begin position="533"/>
        <end position="552"/>
    </location>
</feature>
<evidence type="ECO:0000259" key="4">
    <source>
        <dbReference type="Pfam" id="PF16041"/>
    </source>
</evidence>
<keyword evidence="2" id="KW-0812">Transmembrane</keyword>
<evidence type="ECO:0000256" key="2">
    <source>
        <dbReference type="SAM" id="Phobius"/>
    </source>
</evidence>
<dbReference type="PANTHER" id="PTHR39077:SF2">
    <property type="entry name" value="E3 UBIQUITIN-PROTEIN LIGASE APD1-4 MIDDLE DOMAIN-CONTAINING PROTEIN"/>
    <property type="match status" value="1"/>
</dbReference>
<dbReference type="AlphaFoldDB" id="A0AAJ7C4R5"/>
<sequence length="553" mass="63803">MHGIKRVIIFCALTTLLPTVLLVLPLYLRHSLYARVVYAVTESDILEINDGVSTIFCSEHTLEMNGTFNAFQMANKPDITSYRKHIRLKKGMILPDDTLEYWGFYLLKGATVGLSVCSRFQGASILVVKGERNLRTCGLLDHNKNKVPATDIYLPEAQRQVKVTFESNAQIIHSQEGPNIRNDVLHRKAINKAVNEYTSSTNTENIPITSTNIDDTTTQDSVITNIEQVSEKDDKKEDIKLDNLFRTAKLYVQKHIDMEDSKKQNKTRKLRHSKKRLHKMEIEKNKKEKEEEMYEKKMRNMLHHEQENIDMKGIKKKRSIQRQDFVDPPYFESREILIRRLSAQFNSNEENSGGEEEDEESIRIKRSKETVNSPPLLYHGIKHGGNNAAKNISDLYEESSVSSFENGLLNCYEGQVLLAREFEPSEFCTNVDYLMTGKHMQARHNVTEDGYYYYIFYSDNDFVFNDIYTVFDIYKPTFQYENVTKSCLNSTECSFSLNLLSSDRVIVEIPTRDGIDLDESDVTLLISTCYPRMGIYIIFPISVLFFVLGCAFL</sequence>
<dbReference type="RefSeq" id="XP_015601896.1">
    <property type="nucleotide sequence ID" value="XM_015746410.2"/>
</dbReference>
<evidence type="ECO:0000256" key="1">
    <source>
        <dbReference type="SAM" id="Coils"/>
    </source>
</evidence>
<dbReference type="InterPro" id="IPR032010">
    <property type="entry name" value="APD1-4_M"/>
</dbReference>
<keyword evidence="2" id="KW-1133">Transmembrane helix</keyword>
<accession>A0AAJ7C4R5</accession>
<keyword evidence="5" id="KW-1185">Reference proteome</keyword>
<keyword evidence="1" id="KW-0175">Coiled coil</keyword>
<dbReference type="Proteomes" id="UP000694920">
    <property type="component" value="Unplaced"/>
</dbReference>
<feature type="domain" description="E3 ubiquitin-protein ligase APD1-4 middle" evidence="4">
    <location>
        <begin position="443"/>
        <end position="550"/>
    </location>
</feature>
<evidence type="ECO:0000313" key="6">
    <source>
        <dbReference type="RefSeq" id="XP_015601896.1"/>
    </source>
</evidence>
<proteinExistence type="predicted"/>
<name>A0AAJ7C4R5_CEPCN</name>
<dbReference type="Pfam" id="PF16040">
    <property type="entry name" value="APD1-4_N"/>
    <property type="match status" value="1"/>
</dbReference>
<feature type="transmembrane region" description="Helical" evidence="2">
    <location>
        <begin position="7"/>
        <end position="28"/>
    </location>
</feature>
<reference evidence="6" key="1">
    <citation type="submission" date="2025-08" db="UniProtKB">
        <authorList>
            <consortium name="RefSeq"/>
        </authorList>
    </citation>
    <scope>IDENTIFICATION</scope>
</reference>
<feature type="domain" description="E3 ubiquitin-protein ligase APD1-4 N-terminal" evidence="3">
    <location>
        <begin position="65"/>
        <end position="134"/>
    </location>
</feature>
<gene>
    <name evidence="6" type="primary">LOC107270941</name>
</gene>
<dbReference type="PANTHER" id="PTHR39077">
    <property type="entry name" value="DUF4793 DOMAIN-CONTAINING PROTEIN"/>
    <property type="match status" value="1"/>
</dbReference>
<dbReference type="Pfam" id="PF16041">
    <property type="entry name" value="APD1-4_M"/>
    <property type="match status" value="1"/>
</dbReference>
<feature type="coiled-coil region" evidence="1">
    <location>
        <begin position="263"/>
        <end position="307"/>
    </location>
</feature>
<dbReference type="KEGG" id="ccin:107270941"/>
<dbReference type="GeneID" id="107270941"/>
<keyword evidence="2" id="KW-0472">Membrane</keyword>
<protein>
    <submittedName>
        <fullName evidence="6">Uncharacterized protein LOC107270941</fullName>
    </submittedName>
</protein>
<evidence type="ECO:0000313" key="5">
    <source>
        <dbReference type="Proteomes" id="UP000694920"/>
    </source>
</evidence>
<organism evidence="5 6">
    <name type="scientific">Cephus cinctus</name>
    <name type="common">Wheat stem sawfly</name>
    <dbReference type="NCBI Taxonomy" id="211228"/>
    <lineage>
        <taxon>Eukaryota</taxon>
        <taxon>Metazoa</taxon>
        <taxon>Ecdysozoa</taxon>
        <taxon>Arthropoda</taxon>
        <taxon>Hexapoda</taxon>
        <taxon>Insecta</taxon>
        <taxon>Pterygota</taxon>
        <taxon>Neoptera</taxon>
        <taxon>Endopterygota</taxon>
        <taxon>Hymenoptera</taxon>
        <taxon>Cephoidea</taxon>
        <taxon>Cephidae</taxon>
        <taxon>Cephus</taxon>
    </lineage>
</organism>
<evidence type="ECO:0000259" key="3">
    <source>
        <dbReference type="Pfam" id="PF16040"/>
    </source>
</evidence>